<organism evidence="3 4">
    <name type="scientific">Mesorhizobium tianshanense</name>
    <dbReference type="NCBI Taxonomy" id="39844"/>
    <lineage>
        <taxon>Bacteria</taxon>
        <taxon>Pseudomonadati</taxon>
        <taxon>Pseudomonadota</taxon>
        <taxon>Alphaproteobacteria</taxon>
        <taxon>Hyphomicrobiales</taxon>
        <taxon>Phyllobacteriaceae</taxon>
        <taxon>Mesorhizobium</taxon>
    </lineage>
</organism>
<name>A0A562NTA9_9HYPH</name>
<keyword evidence="4" id="KW-1185">Reference proteome</keyword>
<keyword evidence="2" id="KW-0812">Transmembrane</keyword>
<gene>
    <name evidence="3" type="ORF">IQ26_03291</name>
</gene>
<keyword evidence="2" id="KW-0472">Membrane</keyword>
<dbReference type="AlphaFoldDB" id="A0A562NTA9"/>
<comment type="caution">
    <text evidence="3">The sequence shown here is derived from an EMBL/GenBank/DDBJ whole genome shotgun (WGS) entry which is preliminary data.</text>
</comment>
<accession>A0A562NTA9</accession>
<feature type="region of interest" description="Disordered" evidence="1">
    <location>
        <begin position="80"/>
        <end position="102"/>
    </location>
</feature>
<feature type="compositionally biased region" description="Basic residues" evidence="1">
    <location>
        <begin position="92"/>
        <end position="102"/>
    </location>
</feature>
<proteinExistence type="predicted"/>
<keyword evidence="2" id="KW-1133">Transmembrane helix</keyword>
<evidence type="ECO:0000313" key="4">
    <source>
        <dbReference type="Proteomes" id="UP000317122"/>
    </source>
</evidence>
<evidence type="ECO:0000256" key="2">
    <source>
        <dbReference type="SAM" id="Phobius"/>
    </source>
</evidence>
<feature type="transmembrane region" description="Helical" evidence="2">
    <location>
        <begin position="21"/>
        <end position="43"/>
    </location>
</feature>
<dbReference type="EMBL" id="VLKT01000019">
    <property type="protein sequence ID" value="TWI35311.1"/>
    <property type="molecule type" value="Genomic_DNA"/>
</dbReference>
<feature type="transmembrane region" description="Helical" evidence="2">
    <location>
        <begin position="49"/>
        <end position="73"/>
    </location>
</feature>
<protein>
    <submittedName>
        <fullName evidence="3">Exopolysaccharide production repressor</fullName>
    </submittedName>
</protein>
<sequence length="102" mass="10874">MGREVVSAVISSGTAEKKMNFPQFLVGMTTASSIVALSTFLTTGSIWTALAWTILSLIVLQIGYFVLVIRLIYGAGVEDAETSPRSVSAVRPGRRGGVRPRS</sequence>
<evidence type="ECO:0000313" key="3">
    <source>
        <dbReference type="EMBL" id="TWI35311.1"/>
    </source>
</evidence>
<evidence type="ECO:0000256" key="1">
    <source>
        <dbReference type="SAM" id="MobiDB-lite"/>
    </source>
</evidence>
<dbReference type="Proteomes" id="UP000317122">
    <property type="component" value="Unassembled WGS sequence"/>
</dbReference>
<reference evidence="3 4" key="1">
    <citation type="journal article" date="2015" name="Stand. Genomic Sci.">
        <title>Genomic Encyclopedia of Bacterial and Archaeal Type Strains, Phase III: the genomes of soil and plant-associated and newly described type strains.</title>
        <authorList>
            <person name="Whitman W.B."/>
            <person name="Woyke T."/>
            <person name="Klenk H.P."/>
            <person name="Zhou Y."/>
            <person name="Lilburn T.G."/>
            <person name="Beck B.J."/>
            <person name="De Vos P."/>
            <person name="Vandamme P."/>
            <person name="Eisen J.A."/>
            <person name="Garrity G."/>
            <person name="Hugenholtz P."/>
            <person name="Kyrpides N.C."/>
        </authorList>
    </citation>
    <scope>NUCLEOTIDE SEQUENCE [LARGE SCALE GENOMIC DNA]</scope>
    <source>
        <strain evidence="3 4">CGMCC 1.2546</strain>
    </source>
</reference>